<comment type="caution">
    <text evidence="13">The sequence shown here is derived from an EMBL/GenBank/DDBJ whole genome shotgun (WGS) entry which is preliminary data.</text>
</comment>
<evidence type="ECO:0000256" key="5">
    <source>
        <dbReference type="ARBA" id="ARBA00022737"/>
    </source>
</evidence>
<dbReference type="InterPro" id="IPR017871">
    <property type="entry name" value="ABC_transporter-like_CS"/>
</dbReference>
<gene>
    <name evidence="13" type="ORF">PT974_09423</name>
</gene>
<dbReference type="PROSITE" id="PS50893">
    <property type="entry name" value="ABC_TRANSPORTER_2"/>
    <property type="match status" value="2"/>
</dbReference>
<evidence type="ECO:0000256" key="1">
    <source>
        <dbReference type="ARBA" id="ARBA00004141"/>
    </source>
</evidence>
<feature type="domain" description="ABC transporter" evidence="12">
    <location>
        <begin position="1218"/>
        <end position="1445"/>
    </location>
</feature>
<accession>A0ABR0SHD2</accession>
<sequence length="1580" mass="171758">MALFVQIRALTAKTLKILLTRHTATTIYSALVLPILVCVYLGIGQNFTQPDDKFGIQSPSDVRTLENALSKAGGKRDTVVFVNNGHTGGDIDRVISSISDIVKGAGKNATVLNDESDIGYVCRGTIRGTSNCFGAVVFNSSPTEGDGKFWNYTLRADAGLAINYRVDQTNNDPQIFVLPLQHAVDSAIVSLRSGGTSLPDKVQQFAYTAQTEDERQAEVRRKYQKSFIKYLSVAFLIALIGVCYHMPGFIATEREIGMSQLIDAMMPAKKGWHRQFNRLISQHLAFTMTYMPGWIVASIVCRVTIWKNVSFGIMIIFFALSGIAITSMSLLSASFFKKAQLSGVITAVVWLALGIVAQAIPSPGTAAVTILSLLFTPCNFVFFIIYIARFEQGAHATNLVHAPSNHTSSLPGIVNWIFLIVQIIVYPLLAALVERALHGVSTGTRNWSTSKTEGQGNQDAVRLENMTKIYRPSLLRRFFSFVSPPRPEVVAVNGLTLTAKKGEILALLGANGSGKSTTLDAISGISNFTSGDMFVDTSGGLGFAPQKNVLWDELTVEEHIRIFSQIKAPHRVTSAEEISTLINAIGLKSKAKAQSKTLSGGQKRKLQLGMMLTGGSAVCCVDEVSSGVDPLSRRKIWDILLAERGSRTLIMTTHFLDEADLLADRIAVLSKGRLRAEGSSAELKDTLGAGYRIHVLNARELSNAPEFEGVARKVSSNNITYVASSSKQAVEVIRSLETAGIAYKFSGPTIEDVFLRLAEEVRGEGLKSKHDPTNEKLSASEVRIISQDSRESELSLLSGHQIGMVQQAGVFLRKRFTIFKTNWIPYVVAFLIPIVAAAITQLLVKNEDPIGCSPIQRSSRADNNDFTDLLNAAHFVGGPSSQLRNSNLSALFEPIVPSSSGRSNSNDEVSLGNLTMNLVDSLPAFKDYILNNRKNVTPAGFWLGDSGSPPTLAFRADNFSLYTAVLGQSILDTLLTNLTIATSYKEFDYPVAPSTGKGLQLVVYFAIACAIFPGLFGLYVNAERQKNVRGLQYSSGARVLPVWAAHLIFDFGIILVSMILAAMIFVVASDSCTLATFAATAVFQGVGFAVYMIAYLFILTYSPASDVAKSVLIGHWVIAAIFPTGSLIRGLMVAQNIFSATCDGFALESNPGAMTAYGGPILYLILQAVFWFAMVIWCESGAGRHSKEKATKSDEVDDPEIAEELVRVESSSQQPDGLRVVHLTKAFGKNTAVDNVTFGVEHGEVFALLGPNGAGKSTTISLIRGDIAPSRHGGDVFVENASITKQRAAARANLGVCPQFDAIDNMTVREHLEHYSRLRGISDVNHQVPAVIRAVGLEAYANVMAHTLSGGNKRKLSLGIALTGNPPVILLDEPSSGLDAAAKRIMWRTLETIVPGRSILLTTHSMEEADALANRAGIMAKRMLALGTTDKLRHRFGDTLHVHLVSQTAPHSSEQEMEHLRSWVVNKFPGAEVEQQTYHGQMRFSIPSSSVPDRGQTGSRNGDNSSSEGAIGRLLILLEEKKEGLGIAHYSVNPTTLNEVFLNIVGQHDVQEEGYKEEGEKKPWWKKKIWEFFDSRDTLI</sequence>
<evidence type="ECO:0000256" key="3">
    <source>
        <dbReference type="ARBA" id="ARBA00022448"/>
    </source>
</evidence>
<feature type="transmembrane region" description="Helical" evidence="11">
    <location>
        <begin position="1154"/>
        <end position="1177"/>
    </location>
</feature>
<feature type="transmembrane region" description="Helical" evidence="11">
    <location>
        <begin position="25"/>
        <end position="43"/>
    </location>
</feature>
<feature type="transmembrane region" description="Helical" evidence="11">
    <location>
        <begin position="1111"/>
        <end position="1134"/>
    </location>
</feature>
<dbReference type="Gene3D" id="3.40.50.300">
    <property type="entry name" value="P-loop containing nucleotide triphosphate hydrolases"/>
    <property type="match status" value="2"/>
</dbReference>
<dbReference type="EMBL" id="JAVFKD010000014">
    <property type="protein sequence ID" value="KAK5991145.1"/>
    <property type="molecule type" value="Genomic_DNA"/>
</dbReference>
<dbReference type="InterPro" id="IPR026082">
    <property type="entry name" value="ABCA"/>
</dbReference>
<feature type="transmembrane region" description="Helical" evidence="11">
    <location>
        <begin position="1001"/>
        <end position="1022"/>
    </location>
</feature>
<dbReference type="InterPro" id="IPR003439">
    <property type="entry name" value="ABC_transporter-like_ATP-bd"/>
</dbReference>
<feature type="transmembrane region" description="Helical" evidence="11">
    <location>
        <begin position="1074"/>
        <end position="1099"/>
    </location>
</feature>
<evidence type="ECO:0000256" key="8">
    <source>
        <dbReference type="ARBA" id="ARBA00022989"/>
    </source>
</evidence>
<keyword evidence="6" id="KW-0547">Nucleotide-binding</keyword>
<dbReference type="PANTHER" id="PTHR19229:SF36">
    <property type="entry name" value="ATP-BINDING CASSETTE SUB-FAMILY A MEMBER 2"/>
    <property type="match status" value="1"/>
</dbReference>
<evidence type="ECO:0000256" key="9">
    <source>
        <dbReference type="ARBA" id="ARBA00023136"/>
    </source>
</evidence>
<feature type="transmembrane region" description="Helical" evidence="11">
    <location>
        <begin position="280"/>
        <end position="301"/>
    </location>
</feature>
<evidence type="ECO:0000256" key="2">
    <source>
        <dbReference type="ARBA" id="ARBA00008869"/>
    </source>
</evidence>
<feature type="transmembrane region" description="Helical" evidence="11">
    <location>
        <begin position="313"/>
        <end position="335"/>
    </location>
</feature>
<feature type="domain" description="ABC transporter" evidence="12">
    <location>
        <begin position="461"/>
        <end position="696"/>
    </location>
</feature>
<keyword evidence="4 11" id="KW-0812">Transmembrane</keyword>
<dbReference type="PROSITE" id="PS00211">
    <property type="entry name" value="ABC_TRANSPORTER_1"/>
    <property type="match status" value="2"/>
</dbReference>
<dbReference type="InterPro" id="IPR003593">
    <property type="entry name" value="AAA+_ATPase"/>
</dbReference>
<keyword evidence="14" id="KW-1185">Reference proteome</keyword>
<dbReference type="Pfam" id="PF00005">
    <property type="entry name" value="ABC_tran"/>
    <property type="match status" value="2"/>
</dbReference>
<feature type="region of interest" description="Disordered" evidence="10">
    <location>
        <begin position="1482"/>
        <end position="1507"/>
    </location>
</feature>
<dbReference type="InterPro" id="IPR013525">
    <property type="entry name" value="ABC2_TM"/>
</dbReference>
<keyword evidence="5" id="KW-0677">Repeat</keyword>
<dbReference type="CDD" id="cd03263">
    <property type="entry name" value="ABC_subfamily_A"/>
    <property type="match status" value="2"/>
</dbReference>
<feature type="transmembrane region" description="Helical" evidence="11">
    <location>
        <begin position="230"/>
        <end position="250"/>
    </location>
</feature>
<organism evidence="13 14">
    <name type="scientific">Cladobotryum mycophilum</name>
    <dbReference type="NCBI Taxonomy" id="491253"/>
    <lineage>
        <taxon>Eukaryota</taxon>
        <taxon>Fungi</taxon>
        <taxon>Dikarya</taxon>
        <taxon>Ascomycota</taxon>
        <taxon>Pezizomycotina</taxon>
        <taxon>Sordariomycetes</taxon>
        <taxon>Hypocreomycetidae</taxon>
        <taxon>Hypocreales</taxon>
        <taxon>Hypocreaceae</taxon>
        <taxon>Cladobotryum</taxon>
    </lineage>
</organism>
<feature type="transmembrane region" description="Helical" evidence="11">
    <location>
        <begin position="341"/>
        <end position="360"/>
    </location>
</feature>
<evidence type="ECO:0000256" key="4">
    <source>
        <dbReference type="ARBA" id="ARBA00022692"/>
    </source>
</evidence>
<keyword evidence="3" id="KW-0813">Transport</keyword>
<dbReference type="PANTHER" id="PTHR19229">
    <property type="entry name" value="ATP-BINDING CASSETTE TRANSPORTER SUBFAMILY A ABCA"/>
    <property type="match status" value="1"/>
</dbReference>
<evidence type="ECO:0000256" key="7">
    <source>
        <dbReference type="ARBA" id="ARBA00022840"/>
    </source>
</evidence>
<reference evidence="13 14" key="1">
    <citation type="submission" date="2024-01" db="EMBL/GenBank/DDBJ databases">
        <title>Complete genome of Cladobotryum mycophilum ATHUM6906.</title>
        <authorList>
            <person name="Christinaki A.C."/>
            <person name="Myridakis A.I."/>
            <person name="Kouvelis V.N."/>
        </authorList>
    </citation>
    <scope>NUCLEOTIDE SEQUENCE [LARGE SCALE GENOMIC DNA]</scope>
    <source>
        <strain evidence="13 14">ATHUM6906</strain>
    </source>
</reference>
<protein>
    <submittedName>
        <fullName evidence="13">Cholesterol transporter ABCA5-like protein</fullName>
    </submittedName>
</protein>
<feature type="transmembrane region" description="Helical" evidence="11">
    <location>
        <begin position="1043"/>
        <end position="1068"/>
    </location>
</feature>
<evidence type="ECO:0000259" key="12">
    <source>
        <dbReference type="PROSITE" id="PS50893"/>
    </source>
</evidence>
<feature type="transmembrane region" description="Helical" evidence="11">
    <location>
        <begin position="823"/>
        <end position="844"/>
    </location>
</feature>
<evidence type="ECO:0000256" key="10">
    <source>
        <dbReference type="SAM" id="MobiDB-lite"/>
    </source>
</evidence>
<keyword evidence="8 11" id="KW-1133">Transmembrane helix</keyword>
<evidence type="ECO:0000256" key="6">
    <source>
        <dbReference type="ARBA" id="ARBA00022741"/>
    </source>
</evidence>
<evidence type="ECO:0000313" key="14">
    <source>
        <dbReference type="Proteomes" id="UP001338125"/>
    </source>
</evidence>
<dbReference type="Pfam" id="PF12698">
    <property type="entry name" value="ABC2_membrane_3"/>
    <property type="match status" value="1"/>
</dbReference>
<feature type="compositionally biased region" description="Polar residues" evidence="10">
    <location>
        <begin position="1486"/>
        <end position="1507"/>
    </location>
</feature>
<comment type="subcellular location">
    <subcellularLocation>
        <location evidence="1">Membrane</location>
        <topology evidence="1">Multi-pass membrane protein</topology>
    </subcellularLocation>
</comment>
<evidence type="ECO:0000256" key="11">
    <source>
        <dbReference type="SAM" id="Phobius"/>
    </source>
</evidence>
<dbReference type="SUPFAM" id="SSF52540">
    <property type="entry name" value="P-loop containing nucleoside triphosphate hydrolases"/>
    <property type="match status" value="2"/>
</dbReference>
<comment type="similarity">
    <text evidence="2">Belongs to the ABC transporter superfamily. ABCA family.</text>
</comment>
<dbReference type="InterPro" id="IPR027417">
    <property type="entry name" value="P-loop_NTPase"/>
</dbReference>
<name>A0ABR0SHD2_9HYPO</name>
<keyword evidence="9 11" id="KW-0472">Membrane</keyword>
<feature type="transmembrane region" description="Helical" evidence="11">
    <location>
        <begin position="413"/>
        <end position="433"/>
    </location>
</feature>
<dbReference type="SMART" id="SM00382">
    <property type="entry name" value="AAA"/>
    <property type="match status" value="2"/>
</dbReference>
<keyword evidence="7" id="KW-0067">ATP-binding</keyword>
<proteinExistence type="inferred from homology"/>
<dbReference type="Proteomes" id="UP001338125">
    <property type="component" value="Unassembled WGS sequence"/>
</dbReference>
<evidence type="ECO:0000313" key="13">
    <source>
        <dbReference type="EMBL" id="KAK5991145.1"/>
    </source>
</evidence>
<feature type="transmembrane region" description="Helical" evidence="11">
    <location>
        <begin position="367"/>
        <end position="388"/>
    </location>
</feature>